<name>A0ACC0VPV2_9STRA</name>
<accession>A0ACC0VPV2</accession>
<comment type="caution">
    <text evidence="1">The sequence shown here is derived from an EMBL/GenBank/DDBJ whole genome shotgun (WGS) entry which is preliminary data.</text>
</comment>
<evidence type="ECO:0000313" key="1">
    <source>
        <dbReference type="EMBL" id="KAI9908370.1"/>
    </source>
</evidence>
<gene>
    <name evidence="1" type="ORF">PsorP6_003088</name>
</gene>
<evidence type="ECO:0000313" key="2">
    <source>
        <dbReference type="Proteomes" id="UP001163321"/>
    </source>
</evidence>
<sequence length="201" mass="22792">MVVKCAGELQQDGANGRFKVTWNEWQAARQLRSISRYHPNVVTKENTKTSDFVGNAQYMATEVAAQVSYIPVVADVWSLGGDPLLEFGSPTSQEFKTIRAMGCCGVLKSWGMDSQLSSATMDLLSKMLEFDHTKRLQIMAQVLNHNRSALLGLYNTTMIMMDRAMYYQSFGTQVSFSPRDDLSVRRIRSFRRAYCFTRVPM</sequence>
<organism evidence="1 2">
    <name type="scientific">Peronosclerospora sorghi</name>
    <dbReference type="NCBI Taxonomy" id="230839"/>
    <lineage>
        <taxon>Eukaryota</taxon>
        <taxon>Sar</taxon>
        <taxon>Stramenopiles</taxon>
        <taxon>Oomycota</taxon>
        <taxon>Peronosporomycetes</taxon>
        <taxon>Peronosporales</taxon>
        <taxon>Peronosporaceae</taxon>
        <taxon>Peronosclerospora</taxon>
    </lineage>
</organism>
<reference evidence="1 2" key="1">
    <citation type="journal article" date="2022" name="bioRxiv">
        <title>The genome of the oomycete Peronosclerospora sorghi, a cosmopolitan pathogen of maize and sorghum, is inflated with dispersed pseudogenes.</title>
        <authorList>
            <person name="Fletcher K."/>
            <person name="Martin F."/>
            <person name="Isakeit T."/>
            <person name="Cavanaugh K."/>
            <person name="Magill C."/>
            <person name="Michelmore R."/>
        </authorList>
    </citation>
    <scope>NUCLEOTIDE SEQUENCE [LARGE SCALE GENOMIC DNA]</scope>
    <source>
        <strain evidence="1">P6</strain>
    </source>
</reference>
<dbReference type="Proteomes" id="UP001163321">
    <property type="component" value="Chromosome 8"/>
</dbReference>
<keyword evidence="2" id="KW-1185">Reference proteome</keyword>
<dbReference type="EMBL" id="CM047587">
    <property type="protein sequence ID" value="KAI9908370.1"/>
    <property type="molecule type" value="Genomic_DNA"/>
</dbReference>
<proteinExistence type="predicted"/>
<protein>
    <submittedName>
        <fullName evidence="1">Uncharacterized protein</fullName>
    </submittedName>
</protein>